<dbReference type="InterPro" id="IPR019052">
    <property type="entry name" value="DUF2383"/>
</dbReference>
<evidence type="ECO:0000313" key="2">
    <source>
        <dbReference type="EMBL" id="ORL46123.1"/>
    </source>
</evidence>
<dbReference type="Proteomes" id="UP000192746">
    <property type="component" value="Unassembled WGS sequence"/>
</dbReference>
<dbReference type="InterPro" id="IPR009078">
    <property type="entry name" value="Ferritin-like_SF"/>
</dbReference>
<dbReference type="InterPro" id="IPR012347">
    <property type="entry name" value="Ferritin-like"/>
</dbReference>
<dbReference type="Gene3D" id="1.20.1260.10">
    <property type="match status" value="1"/>
</dbReference>
<dbReference type="PIRSF" id="PIRSF029477">
    <property type="entry name" value="UCP029477"/>
    <property type="match status" value="1"/>
</dbReference>
<dbReference type="InterPro" id="IPR016920">
    <property type="entry name" value="UCP029477"/>
</dbReference>
<name>A0A1Y1T6S3_9FLAO</name>
<comment type="caution">
    <text evidence="2">The sequence shown here is derived from an EMBL/GenBank/DDBJ whole genome shotgun (WGS) entry which is preliminary data.</text>
</comment>
<gene>
    <name evidence="2" type="ORF">IIF7_08381</name>
</gene>
<accession>A0A1Y1T6S3</accession>
<evidence type="ECO:0000259" key="1">
    <source>
        <dbReference type="Pfam" id="PF09537"/>
    </source>
</evidence>
<dbReference type="SUPFAM" id="SSF47240">
    <property type="entry name" value="Ferritin-like"/>
    <property type="match status" value="1"/>
</dbReference>
<dbReference type="NCBIfam" id="TIGR02284">
    <property type="entry name" value="PA2169 family four-helix-bundle protein"/>
    <property type="match status" value="1"/>
</dbReference>
<dbReference type="STRING" id="1185767.IIF7_08381"/>
<proteinExistence type="predicted"/>
<sequence length="164" mass="18931">MDCNFIIAMNEKKNVMKYSEEVSERLNELLEKNYDAEKGYKFAAEHIENEKLKAFFTERAKERYDFGHELKAEIRNFGENPEKGTSLAGDVHRTWMNLKTALAGNKEEAVLEEAIRGEEIAVEEYEKILKDTNIPPSTQNVLLKQKNVIVASLNEVKSLELQYD</sequence>
<keyword evidence="3" id="KW-1185">Reference proteome</keyword>
<dbReference type="EMBL" id="ARYN01000006">
    <property type="protein sequence ID" value="ORL46123.1"/>
    <property type="molecule type" value="Genomic_DNA"/>
</dbReference>
<protein>
    <recommendedName>
        <fullName evidence="1">DUF2383 domain-containing protein</fullName>
    </recommendedName>
</protein>
<dbReference type="InterPro" id="IPR011971">
    <property type="entry name" value="CHP02284"/>
</dbReference>
<dbReference type="AlphaFoldDB" id="A0A1Y1T6S3"/>
<evidence type="ECO:0000313" key="3">
    <source>
        <dbReference type="Proteomes" id="UP000192746"/>
    </source>
</evidence>
<dbReference type="Pfam" id="PF09537">
    <property type="entry name" value="DUF2383"/>
    <property type="match status" value="1"/>
</dbReference>
<organism evidence="2 3">
    <name type="scientific">Zunongwangia atlantica 22II14-10F7</name>
    <dbReference type="NCBI Taxonomy" id="1185767"/>
    <lineage>
        <taxon>Bacteria</taxon>
        <taxon>Pseudomonadati</taxon>
        <taxon>Bacteroidota</taxon>
        <taxon>Flavobacteriia</taxon>
        <taxon>Flavobacteriales</taxon>
        <taxon>Flavobacteriaceae</taxon>
        <taxon>Zunongwangia</taxon>
    </lineage>
</organism>
<reference evidence="2 3" key="1">
    <citation type="submission" date="2013-04" db="EMBL/GenBank/DDBJ databases">
        <title>Zunongwangia sp. 22II14-10F7 Genome Sequencing.</title>
        <authorList>
            <person name="Lai Q."/>
            <person name="Shao Z."/>
        </authorList>
    </citation>
    <scope>NUCLEOTIDE SEQUENCE [LARGE SCALE GENOMIC DNA]</scope>
    <source>
        <strain evidence="2 3">22II14-10F7</strain>
    </source>
</reference>
<feature type="domain" description="DUF2383" evidence="1">
    <location>
        <begin position="22"/>
        <end position="131"/>
    </location>
</feature>